<gene>
    <name evidence="1" type="ORF">F511_41329</name>
</gene>
<sequence length="396" mass="44727">MALVFIKSALQVNFKSVLDFPNQGMVKMFKALESSGIKGFLRPSAAKVKRLEDVSTRADAFVQPAVKRKRTTIGRAAAMPKTLRVKQYPPSVTTRNPITEIRWSQGIHIRDVNCQGDNQFDFADIEFFVKSRDSIFFRVRDHLQLSGFEQPKWLRDRFKVDATKLLRWTEMDSIRVAFKRRLMVQAKLGELFLCNVLLERRKKCVPRHPLASIDLQVLDVLAEAHRIAVVAYLGLRKQHKLAIPDAIFRAFQHGQRAKQFSGFFEAGTHADLSSPACESIEMVYEEIHPAQSDRSFSDCHSVSSFAQIAAQLRDLADLSSEITSARLMLHEEAQKQLADKLEPSLPQRSARRSSILRELVMSKRGKVVAAAEKGRVAVLIDTETTVGSTDGLKDCF</sequence>
<dbReference type="AlphaFoldDB" id="A0A2Z7CNM9"/>
<reference evidence="1 2" key="1">
    <citation type="journal article" date="2015" name="Proc. Natl. Acad. Sci. U.S.A.">
        <title>The resurrection genome of Boea hygrometrica: A blueprint for survival of dehydration.</title>
        <authorList>
            <person name="Xiao L."/>
            <person name="Yang G."/>
            <person name="Zhang L."/>
            <person name="Yang X."/>
            <person name="Zhao S."/>
            <person name="Ji Z."/>
            <person name="Zhou Q."/>
            <person name="Hu M."/>
            <person name="Wang Y."/>
            <person name="Chen M."/>
            <person name="Xu Y."/>
            <person name="Jin H."/>
            <person name="Xiao X."/>
            <person name="Hu G."/>
            <person name="Bao F."/>
            <person name="Hu Y."/>
            <person name="Wan P."/>
            <person name="Li L."/>
            <person name="Deng X."/>
            <person name="Kuang T."/>
            <person name="Xiang C."/>
            <person name="Zhu J.K."/>
            <person name="Oliver M.J."/>
            <person name="He Y."/>
        </authorList>
    </citation>
    <scope>NUCLEOTIDE SEQUENCE [LARGE SCALE GENOMIC DNA]</scope>
    <source>
        <strain evidence="2">cv. XS01</strain>
    </source>
</reference>
<evidence type="ECO:0000313" key="1">
    <source>
        <dbReference type="EMBL" id="KZV48383.1"/>
    </source>
</evidence>
<protein>
    <submittedName>
        <fullName evidence="1">Uncharacterized protein</fullName>
    </submittedName>
</protein>
<name>A0A2Z7CNM9_9LAMI</name>
<dbReference type="Proteomes" id="UP000250235">
    <property type="component" value="Unassembled WGS sequence"/>
</dbReference>
<dbReference type="EMBL" id="KQ993876">
    <property type="protein sequence ID" value="KZV48383.1"/>
    <property type="molecule type" value="Genomic_DNA"/>
</dbReference>
<organism evidence="1 2">
    <name type="scientific">Dorcoceras hygrometricum</name>
    <dbReference type="NCBI Taxonomy" id="472368"/>
    <lineage>
        <taxon>Eukaryota</taxon>
        <taxon>Viridiplantae</taxon>
        <taxon>Streptophyta</taxon>
        <taxon>Embryophyta</taxon>
        <taxon>Tracheophyta</taxon>
        <taxon>Spermatophyta</taxon>
        <taxon>Magnoliopsida</taxon>
        <taxon>eudicotyledons</taxon>
        <taxon>Gunneridae</taxon>
        <taxon>Pentapetalae</taxon>
        <taxon>asterids</taxon>
        <taxon>lamiids</taxon>
        <taxon>Lamiales</taxon>
        <taxon>Gesneriaceae</taxon>
        <taxon>Didymocarpoideae</taxon>
        <taxon>Trichosporeae</taxon>
        <taxon>Loxocarpinae</taxon>
        <taxon>Dorcoceras</taxon>
    </lineage>
</organism>
<evidence type="ECO:0000313" key="2">
    <source>
        <dbReference type="Proteomes" id="UP000250235"/>
    </source>
</evidence>
<proteinExistence type="predicted"/>
<accession>A0A2Z7CNM9</accession>
<keyword evidence="2" id="KW-1185">Reference proteome</keyword>